<sequence>MLTVDCLPAEVQKRIAFFVRDHSSRDLFALSRTNKAWHELAAAELYQTLRIKFFDLKTLQQDVSELRTDGLGRHYLRYARTLDLVCLEEPYLETKTAKRLWEQKNWANEFIIFKTPTSLDSFLQDSLSECDYSSIAYYHENDWEPIIALVGRLQHLRLLNYAIRNMFPASLHQALQQVHPTCQLDVWSTQSPSLDLPGLGRAHNCVLPEFKQPLDLDFVSSPTLHTLSVAYTVGKQLQDLAGLTHVDEPFSFVLTAPNLKHLIISVTLEGIDRTADKVKEEWKRLYPSAKSSPDTAVLESLTFSCFEPSKPLEHVLLNISTLLDLSRLRSLDIGAYAEPAMLTEAASKMVRLERLYIHMVPWYKQRASRWLSDSDSATWDIEEMISVVQAFRPLRFLCMRGLRSFTSLDRIVAHHPTLQGLSLEVRQRQIERSQNGQKYPITNGDHIRSLAASCPRLEELSLTLQRTQGNAHECDIYRALGQLPCLRTLILELDFDSRPTPDFDAKPSPACIRETLINAAIDETLVTGIFELICSHQSTRRLKHLRIKPGYNLFEGGFADVLAQVSRSFLATRLDFYLTANPPVEVREIGRVVGQLLREEEIAQSGPLYIPKNIKDILEELWPLDSERNRSKKWKEFPLLVKSFPLEADV</sequence>
<dbReference type="Proteomes" id="UP000248961">
    <property type="component" value="Unassembled WGS sequence"/>
</dbReference>
<dbReference type="RefSeq" id="XP_025555800.1">
    <property type="nucleotide sequence ID" value="XM_025699694.1"/>
</dbReference>
<accession>A0A395I9F1</accession>
<dbReference type="EMBL" id="KZ824269">
    <property type="protein sequence ID" value="RAL16646.1"/>
    <property type="molecule type" value="Genomic_DNA"/>
</dbReference>
<evidence type="ECO:0008006" key="3">
    <source>
        <dbReference type="Google" id="ProtNLM"/>
    </source>
</evidence>
<dbReference type="InterPro" id="IPR032675">
    <property type="entry name" value="LRR_dom_sf"/>
</dbReference>
<reference evidence="1 2" key="1">
    <citation type="submission" date="2018-02" db="EMBL/GenBank/DDBJ databases">
        <title>The genomes of Aspergillus section Nigri reveals drivers in fungal speciation.</title>
        <authorList>
            <consortium name="DOE Joint Genome Institute"/>
            <person name="Vesth T.C."/>
            <person name="Nybo J."/>
            <person name="Theobald S."/>
            <person name="Brandl J."/>
            <person name="Frisvad J.C."/>
            <person name="Nielsen K.F."/>
            <person name="Lyhne E.K."/>
            <person name="Kogle M.E."/>
            <person name="Kuo A."/>
            <person name="Riley R."/>
            <person name="Clum A."/>
            <person name="Nolan M."/>
            <person name="Lipzen A."/>
            <person name="Salamov A."/>
            <person name="Henrissat B."/>
            <person name="Wiebenga A."/>
            <person name="De vries R.P."/>
            <person name="Grigoriev I.V."/>
            <person name="Mortensen U.H."/>
            <person name="Andersen M.R."/>
            <person name="Baker S.E."/>
        </authorList>
    </citation>
    <scope>NUCLEOTIDE SEQUENCE [LARGE SCALE GENOMIC DNA]</scope>
    <source>
        <strain evidence="1 2">CBS 101889</strain>
    </source>
</reference>
<name>A0A395I9F1_ASPHC</name>
<evidence type="ECO:0000313" key="2">
    <source>
        <dbReference type="Proteomes" id="UP000248961"/>
    </source>
</evidence>
<dbReference type="Gene3D" id="3.80.10.10">
    <property type="entry name" value="Ribonuclease Inhibitor"/>
    <property type="match status" value="1"/>
</dbReference>
<gene>
    <name evidence="1" type="ORF">BO97DRAFT_467918</name>
</gene>
<keyword evidence="2" id="KW-1185">Reference proteome</keyword>
<dbReference type="GeneID" id="37203983"/>
<evidence type="ECO:0000313" key="1">
    <source>
        <dbReference type="EMBL" id="RAL16646.1"/>
    </source>
</evidence>
<organism evidence="1 2">
    <name type="scientific">Aspergillus homomorphus (strain CBS 101889)</name>
    <dbReference type="NCBI Taxonomy" id="1450537"/>
    <lineage>
        <taxon>Eukaryota</taxon>
        <taxon>Fungi</taxon>
        <taxon>Dikarya</taxon>
        <taxon>Ascomycota</taxon>
        <taxon>Pezizomycotina</taxon>
        <taxon>Eurotiomycetes</taxon>
        <taxon>Eurotiomycetidae</taxon>
        <taxon>Eurotiales</taxon>
        <taxon>Aspergillaceae</taxon>
        <taxon>Aspergillus</taxon>
        <taxon>Aspergillus subgen. Circumdati</taxon>
    </lineage>
</organism>
<proteinExistence type="predicted"/>
<dbReference type="CDD" id="cd09917">
    <property type="entry name" value="F-box_SF"/>
    <property type="match status" value="1"/>
</dbReference>
<dbReference type="OrthoDB" id="3945550at2759"/>
<dbReference type="SUPFAM" id="SSF52047">
    <property type="entry name" value="RNI-like"/>
    <property type="match status" value="1"/>
</dbReference>
<dbReference type="VEuPathDB" id="FungiDB:BO97DRAFT_467918"/>
<dbReference type="AlphaFoldDB" id="A0A395I9F1"/>
<protein>
    <recommendedName>
        <fullName evidence="3">F-box domain-containing protein</fullName>
    </recommendedName>
</protein>
<dbReference type="STRING" id="1450537.A0A395I9F1"/>